<dbReference type="KEGG" id="prr:AT705_23110"/>
<accession>A0A0U3IR65</accession>
<dbReference type="GO" id="GO:0042284">
    <property type="term" value="F:sphingolipid delta-4 desaturase activity"/>
    <property type="evidence" value="ECO:0007669"/>
    <property type="project" value="TreeGrafter"/>
</dbReference>
<keyword evidence="1" id="KW-0812">Transmembrane</keyword>
<evidence type="ECO:0000313" key="3">
    <source>
        <dbReference type="EMBL" id="ALU45820.1"/>
    </source>
</evidence>
<feature type="transmembrane region" description="Helical" evidence="1">
    <location>
        <begin position="128"/>
        <end position="145"/>
    </location>
</feature>
<feature type="domain" description="Fatty acid desaturase" evidence="2">
    <location>
        <begin position="38"/>
        <end position="257"/>
    </location>
</feature>
<dbReference type="RefSeq" id="WP_058798672.1">
    <property type="nucleotide sequence ID" value="NZ_CP013612.1"/>
</dbReference>
<proteinExistence type="predicted"/>
<keyword evidence="1" id="KW-0472">Membrane</keyword>
<evidence type="ECO:0000256" key="1">
    <source>
        <dbReference type="SAM" id="Phobius"/>
    </source>
</evidence>
<evidence type="ECO:0000313" key="4">
    <source>
        <dbReference type="Proteomes" id="UP000069015"/>
    </source>
</evidence>
<dbReference type="AlphaFoldDB" id="A0A0U3IR65"/>
<dbReference type="Pfam" id="PF00487">
    <property type="entry name" value="FA_desaturase"/>
    <property type="match status" value="1"/>
</dbReference>
<protein>
    <recommendedName>
        <fullName evidence="2">Fatty acid desaturase domain-containing protein</fullName>
    </recommendedName>
</protein>
<gene>
    <name evidence="3" type="ORF">AT705_23110</name>
</gene>
<dbReference type="GO" id="GO:0016020">
    <property type="term" value="C:membrane"/>
    <property type="evidence" value="ECO:0007669"/>
    <property type="project" value="GOC"/>
</dbReference>
<dbReference type="InterPro" id="IPR005804">
    <property type="entry name" value="FA_desaturase_dom"/>
</dbReference>
<feature type="transmembrane region" description="Helical" evidence="1">
    <location>
        <begin position="9"/>
        <end position="28"/>
    </location>
</feature>
<evidence type="ECO:0000259" key="2">
    <source>
        <dbReference type="Pfam" id="PF00487"/>
    </source>
</evidence>
<feature type="transmembrane region" description="Helical" evidence="1">
    <location>
        <begin position="34"/>
        <end position="52"/>
    </location>
</feature>
<keyword evidence="1" id="KW-1133">Transmembrane helix</keyword>
<name>A0A0U3IR65_9GAMM</name>
<dbReference type="PANTHER" id="PTHR12879:SF8">
    <property type="entry name" value="SPHINGOLIPID DELTA(4)-DESATURASE DES1"/>
    <property type="match status" value="1"/>
</dbReference>
<dbReference type="EMBL" id="CP013612">
    <property type="protein sequence ID" value="ALU45820.1"/>
    <property type="molecule type" value="Genomic_DNA"/>
</dbReference>
<reference evidence="3 4" key="1">
    <citation type="submission" date="2015-12" db="EMBL/GenBank/DDBJ databases">
        <title>Complete genome sequence of Pseudoalteromonas rubra SCSIO 6842, harboring a conjugative plasmid.</title>
        <authorList>
            <person name="Li B."/>
            <person name="Wang X."/>
        </authorList>
    </citation>
    <scope>NUCLEOTIDE SEQUENCE [LARGE SCALE GENOMIC DNA]</scope>
    <source>
        <strain evidence="3 4">SCSIO 6842</strain>
    </source>
</reference>
<dbReference type="PANTHER" id="PTHR12879">
    <property type="entry name" value="SPHINGOLIPID DELTA 4 DESATURASE/C-4 HYDROXYLASE PROTEIN DES2"/>
    <property type="match status" value="1"/>
</dbReference>
<sequence>MFKHSRRDIFLVILSMLHVACWVLPVLYFEQLSMMNLCMFALANIMLMCTNYQCIAHNFIHNTFFKSDYLNGWFSVLNTLGLIMPQSFYKSHHINHHVHNNDKWKNGEPPKDKSSLYYYGKNGKEEGMLRYTLLSYFRLSIAFLYKDSSQRNGSLVLIEIVVLALFITCLTIINPWAVLVFVLPVHYIGTSMASLENYAEHHGCSPDNKLSNSVSCYTSVYNLLWFNNGYHQEHHYEPEIHWTKLPQARERMLAETERKVVKGCHLAGLFSKDNS</sequence>
<organism evidence="3 4">
    <name type="scientific">Pseudoalteromonas rubra</name>
    <dbReference type="NCBI Taxonomy" id="43658"/>
    <lineage>
        <taxon>Bacteria</taxon>
        <taxon>Pseudomonadati</taxon>
        <taxon>Pseudomonadota</taxon>
        <taxon>Gammaproteobacteria</taxon>
        <taxon>Alteromonadales</taxon>
        <taxon>Pseudoalteromonadaceae</taxon>
        <taxon>Pseudoalteromonas</taxon>
    </lineage>
</organism>
<dbReference type="GO" id="GO:0046513">
    <property type="term" value="P:ceramide biosynthetic process"/>
    <property type="evidence" value="ECO:0007669"/>
    <property type="project" value="TreeGrafter"/>
</dbReference>
<feature type="transmembrane region" description="Helical" evidence="1">
    <location>
        <begin position="157"/>
        <end position="183"/>
    </location>
</feature>
<dbReference type="Proteomes" id="UP000069015">
    <property type="component" value="Chromosome 2"/>
</dbReference>